<reference evidence="7 8" key="1">
    <citation type="journal article" date="2024" name="BMC Biol.">
        <title>Comparative genomics of Ascetosporea gives new insight into the evolutionary basis for animal parasitism in Rhizaria.</title>
        <authorList>
            <person name="Hiltunen Thoren M."/>
            <person name="Onut-Brannstrom I."/>
            <person name="Alfjorden A."/>
            <person name="Peckova H."/>
            <person name="Swords F."/>
            <person name="Hooper C."/>
            <person name="Holzer A.S."/>
            <person name="Bass D."/>
            <person name="Burki F."/>
        </authorList>
    </citation>
    <scope>NUCLEOTIDE SEQUENCE [LARGE SCALE GENOMIC DNA]</scope>
    <source>
        <strain evidence="7">20-A016</strain>
    </source>
</reference>
<dbReference type="PANTHER" id="PTHR12558:SF9">
    <property type="entry name" value="CELL DIVISION CYCLE PROTEIN 16 HOMOLOG"/>
    <property type="match status" value="1"/>
</dbReference>
<keyword evidence="2" id="KW-0677">Repeat</keyword>
<organism evidence="7 8">
    <name type="scientific">Bonamia ostreae</name>
    <dbReference type="NCBI Taxonomy" id="126728"/>
    <lineage>
        <taxon>Eukaryota</taxon>
        <taxon>Sar</taxon>
        <taxon>Rhizaria</taxon>
        <taxon>Endomyxa</taxon>
        <taxon>Ascetosporea</taxon>
        <taxon>Haplosporida</taxon>
        <taxon>Bonamia</taxon>
    </lineage>
</organism>
<accession>A0ABV2AUF0</accession>
<evidence type="ECO:0000256" key="5">
    <source>
        <dbReference type="ARBA" id="ARBA00022803"/>
    </source>
</evidence>
<keyword evidence="3" id="KW-0498">Mitosis</keyword>
<evidence type="ECO:0000256" key="1">
    <source>
        <dbReference type="ARBA" id="ARBA00022618"/>
    </source>
</evidence>
<dbReference type="PANTHER" id="PTHR12558">
    <property type="entry name" value="CELL DIVISION CYCLE 16,23,27"/>
    <property type="match status" value="1"/>
</dbReference>
<dbReference type="Proteomes" id="UP001439008">
    <property type="component" value="Unassembled WGS sequence"/>
</dbReference>
<sequence length="192" mass="22551">MENQKTAVRWYIQALGYNIDCVEAFEKLVDNKMLTVSKEEFMVSKYLNFSRCPEWLKLFFETKLSIKQKSCPSKVLQPFQKSADFINCKAKVLLSQYKYNECADLLEKSIEEDVGLNSKTSRLYSIALYALKDNLRLFLFAHRLVENHPLKTVGWFSAGLYYLLIDKNEAAKKFFVFLCKAFQQKFSYKYSN</sequence>
<protein>
    <submittedName>
        <fullName evidence="7">Uncharacterized protein</fullName>
    </submittedName>
</protein>
<comment type="caution">
    <text evidence="7">The sequence shown here is derived from an EMBL/GenBank/DDBJ whole genome shotgun (WGS) entry which is preliminary data.</text>
</comment>
<dbReference type="InterPro" id="IPR011990">
    <property type="entry name" value="TPR-like_helical_dom_sf"/>
</dbReference>
<name>A0ABV2AUF0_9EUKA</name>
<evidence type="ECO:0000256" key="2">
    <source>
        <dbReference type="ARBA" id="ARBA00022737"/>
    </source>
</evidence>
<keyword evidence="8" id="KW-1185">Reference proteome</keyword>
<dbReference type="Gene3D" id="1.25.40.10">
    <property type="entry name" value="Tetratricopeptide repeat domain"/>
    <property type="match status" value="1"/>
</dbReference>
<gene>
    <name evidence="7" type="ORF">MHBO_004584</name>
</gene>
<dbReference type="EMBL" id="JBDODL010004482">
    <property type="protein sequence ID" value="MES1923051.1"/>
    <property type="molecule type" value="Genomic_DNA"/>
</dbReference>
<evidence type="ECO:0000256" key="4">
    <source>
        <dbReference type="ARBA" id="ARBA00022786"/>
    </source>
</evidence>
<keyword evidence="5" id="KW-0802">TPR repeat</keyword>
<evidence type="ECO:0000256" key="6">
    <source>
        <dbReference type="ARBA" id="ARBA00023306"/>
    </source>
</evidence>
<keyword evidence="6" id="KW-0131">Cell cycle</keyword>
<evidence type="ECO:0000313" key="8">
    <source>
        <dbReference type="Proteomes" id="UP001439008"/>
    </source>
</evidence>
<evidence type="ECO:0000256" key="3">
    <source>
        <dbReference type="ARBA" id="ARBA00022776"/>
    </source>
</evidence>
<evidence type="ECO:0000313" key="7">
    <source>
        <dbReference type="EMBL" id="MES1923051.1"/>
    </source>
</evidence>
<keyword evidence="1" id="KW-0132">Cell division</keyword>
<proteinExistence type="predicted"/>
<keyword evidence="4" id="KW-0833">Ubl conjugation pathway</keyword>